<name>A0A2H0B6V9_9BACT</name>
<dbReference type="EMBL" id="PCSR01000027">
    <property type="protein sequence ID" value="PIP53405.1"/>
    <property type="molecule type" value="Genomic_DNA"/>
</dbReference>
<evidence type="ECO:0000313" key="2">
    <source>
        <dbReference type="Proteomes" id="UP000229459"/>
    </source>
</evidence>
<dbReference type="Proteomes" id="UP000229459">
    <property type="component" value="Unassembled WGS sequence"/>
</dbReference>
<reference evidence="1 2" key="1">
    <citation type="submission" date="2017-09" db="EMBL/GenBank/DDBJ databases">
        <title>Depth-based differentiation of microbial function through sediment-hosted aquifers and enrichment of novel symbionts in the deep terrestrial subsurface.</title>
        <authorList>
            <person name="Probst A.J."/>
            <person name="Ladd B."/>
            <person name="Jarett J.K."/>
            <person name="Geller-Mcgrath D.E."/>
            <person name="Sieber C.M."/>
            <person name="Emerson J.B."/>
            <person name="Anantharaman K."/>
            <person name="Thomas B.C."/>
            <person name="Malmstrom R."/>
            <person name="Stieglmeier M."/>
            <person name="Klingl A."/>
            <person name="Woyke T."/>
            <person name="Ryan C.M."/>
            <person name="Banfield J.F."/>
        </authorList>
    </citation>
    <scope>NUCLEOTIDE SEQUENCE [LARGE SCALE GENOMIC DNA]</scope>
    <source>
        <strain evidence="1">CG23_combo_of_CG06-09_8_20_14_all_34_8</strain>
    </source>
</reference>
<proteinExistence type="predicted"/>
<accession>A0A2H0B6V9</accession>
<organism evidence="1 2">
    <name type="scientific">Candidatus Beckwithbacteria bacterium CG23_combo_of_CG06-09_8_20_14_all_34_8</name>
    <dbReference type="NCBI Taxonomy" id="1974497"/>
    <lineage>
        <taxon>Bacteria</taxon>
        <taxon>Candidatus Beckwithiibacteriota</taxon>
    </lineage>
</organism>
<comment type="caution">
    <text evidence="1">The sequence shown here is derived from an EMBL/GenBank/DDBJ whole genome shotgun (WGS) entry which is preliminary data.</text>
</comment>
<gene>
    <name evidence="1" type="ORF">COX08_01160</name>
</gene>
<sequence length="236" mass="25806">MTHPDIKGSLPQVDQEKLQRLTDAMNVFNMITAGDADLVRPGAEHHGVEVIERGVEGPLSYGNYNRLSCQNPSQDAARAARAETVVLICEDYRQSGQYTRERFYGRSRGTLARGTQVEVPQNALIITSAGGPAEFDSTRYAAHRDLLAAIFAANPSANFELVTHTGVCGGIAHQTNRENAKILEQQGAPAEHKYMDSYVVKLIKDLQRSGVPNSQMKGLVAVVENDQYKGVKPVKV</sequence>
<dbReference type="AlphaFoldDB" id="A0A2H0B6V9"/>
<evidence type="ECO:0000313" key="1">
    <source>
        <dbReference type="EMBL" id="PIP53405.1"/>
    </source>
</evidence>
<protein>
    <submittedName>
        <fullName evidence="1">Uncharacterized protein</fullName>
    </submittedName>
</protein>